<dbReference type="InterPro" id="IPR023574">
    <property type="entry name" value="Ribosomal_uL4_dom_sf"/>
</dbReference>
<gene>
    <name evidence="7" type="ORF">PGLA1383_LOCUS57441</name>
</gene>
<dbReference type="EMBL" id="CAJNNV010033258">
    <property type="protein sequence ID" value="CAE8643075.1"/>
    <property type="molecule type" value="Genomic_DNA"/>
</dbReference>
<keyword evidence="2" id="KW-0689">Ribosomal protein</keyword>
<dbReference type="AlphaFoldDB" id="A0A813HZA7"/>
<dbReference type="GO" id="GO:1990904">
    <property type="term" value="C:ribonucleoprotein complex"/>
    <property type="evidence" value="ECO:0007669"/>
    <property type="project" value="UniProtKB-KW"/>
</dbReference>
<comment type="caution">
    <text evidence="7">The sequence shown here is derived from an EMBL/GenBank/DDBJ whole genome shotgun (WGS) entry which is preliminary data.</text>
</comment>
<sequence>MVATRQHSKLAAAAGVVGTVGVVSQFVGSLSPSFVQLPQGPEVSSRAQRFSVRGAASANNGRAEVGGSSVFGAATGALGAVAASMLAAGTRARKAAVARRATPEKHMIPVVDLKGKQVGEEEMQFNVFSRETANYVVHQAHTIWAYQQIKHTEYHPRRSDVKKGMKPYKQKGTGRARQGSRYSPLYGKVATNKLKHGLDNKRKMKLLRNKHTKAISTVLQSKWKNMKIVVGLEDLEEPRYYDMTDMIKDVTGRDAGYRSTLMIARGCYGKEHPIRCVPTYKSYRSPLYMAGRLIDKFQMRRPRDIDAKGDGLHQTLLARKLIVSREAFFDLKAKFGVKDGWAFMEPEQILVSQMQKLVKDFPYDRMSEWAEAREVPRAVSAREFWAKDKREEEANRKGSADAVGLIAVGLAGLGAAGGGLYAWQAIRGPPGPPEPFPSDRKVPLTNWSGTHSVVARRVFEPETQEQLEEAIAWAAQSGQKCRPMGTGLSPNGLALEKRGMLSMAQMDDIIEVDKKNMRIRVQGGTRVSKILDELQKHDLTLENFSSITEQQIGGWTQVSAHGTGARIPPVDEMVTEMTLVTPGKGVLHLSEDGSDAELFRLARVGLGSLGVVSEVTLKVRPKYSLHERTYCSSVADLR</sequence>
<dbReference type="GO" id="GO:0016899">
    <property type="term" value="F:oxidoreductase activity, acting on the CH-OH group of donors, oxygen as acceptor"/>
    <property type="evidence" value="ECO:0007669"/>
    <property type="project" value="InterPro"/>
</dbReference>
<dbReference type="Proteomes" id="UP000654075">
    <property type="component" value="Unassembled WGS sequence"/>
</dbReference>
<feature type="transmembrane region" description="Helical" evidence="5">
    <location>
        <begin position="402"/>
        <end position="423"/>
    </location>
</feature>
<dbReference type="Gene3D" id="3.30.43.10">
    <property type="entry name" value="Uridine Diphospho-n-acetylenolpyruvylglucosamine Reductase, domain 2"/>
    <property type="match status" value="1"/>
</dbReference>
<dbReference type="PROSITE" id="PS51387">
    <property type="entry name" value="FAD_PCMH"/>
    <property type="match status" value="1"/>
</dbReference>
<evidence type="ECO:0000256" key="2">
    <source>
        <dbReference type="ARBA" id="ARBA00022980"/>
    </source>
</evidence>
<dbReference type="GO" id="GO:0005840">
    <property type="term" value="C:ribosome"/>
    <property type="evidence" value="ECO:0007669"/>
    <property type="project" value="UniProtKB-KW"/>
</dbReference>
<dbReference type="PANTHER" id="PTHR43762">
    <property type="entry name" value="L-GULONOLACTONE OXIDASE"/>
    <property type="match status" value="1"/>
</dbReference>
<accession>A0A813HZA7</accession>
<dbReference type="InterPro" id="IPR010031">
    <property type="entry name" value="FAD_lactone_oxidase-like"/>
</dbReference>
<evidence type="ECO:0000256" key="1">
    <source>
        <dbReference type="ARBA" id="ARBA00010528"/>
    </source>
</evidence>
<protein>
    <recommendedName>
        <fullName evidence="6">FAD-binding PCMH-type domain-containing protein</fullName>
    </recommendedName>
</protein>
<dbReference type="Pfam" id="PF00573">
    <property type="entry name" value="Ribosomal_L4"/>
    <property type="match status" value="1"/>
</dbReference>
<dbReference type="Gene3D" id="3.40.1370.10">
    <property type="match status" value="1"/>
</dbReference>
<dbReference type="PANTHER" id="PTHR43762:SF1">
    <property type="entry name" value="D-ARABINONO-1,4-LACTONE OXIDASE"/>
    <property type="match status" value="1"/>
</dbReference>
<keyword evidence="3" id="KW-0687">Ribonucleoprotein</keyword>
<dbReference type="InterPro" id="IPR036318">
    <property type="entry name" value="FAD-bd_PCMH-like_sf"/>
</dbReference>
<name>A0A813HZA7_POLGL</name>
<proteinExistence type="inferred from homology"/>
<evidence type="ECO:0000256" key="3">
    <source>
        <dbReference type="ARBA" id="ARBA00023274"/>
    </source>
</evidence>
<dbReference type="OrthoDB" id="275876at2759"/>
<dbReference type="InterPro" id="IPR016169">
    <property type="entry name" value="FAD-bd_PCMH_sub2"/>
</dbReference>
<keyword evidence="5" id="KW-0812">Transmembrane</keyword>
<dbReference type="InterPro" id="IPR002136">
    <property type="entry name" value="Ribosomal_uL4"/>
</dbReference>
<dbReference type="GO" id="GO:0071949">
    <property type="term" value="F:FAD binding"/>
    <property type="evidence" value="ECO:0007669"/>
    <property type="project" value="InterPro"/>
</dbReference>
<dbReference type="SUPFAM" id="SSF52166">
    <property type="entry name" value="Ribosomal protein L4"/>
    <property type="match status" value="1"/>
</dbReference>
<keyword evidence="5" id="KW-1133">Transmembrane helix</keyword>
<feature type="region of interest" description="Disordered" evidence="4">
    <location>
        <begin position="156"/>
        <end position="181"/>
    </location>
</feature>
<evidence type="ECO:0000313" key="8">
    <source>
        <dbReference type="Proteomes" id="UP000654075"/>
    </source>
</evidence>
<reference evidence="7" key="1">
    <citation type="submission" date="2021-02" db="EMBL/GenBank/DDBJ databases">
        <authorList>
            <person name="Dougan E. K."/>
            <person name="Rhodes N."/>
            <person name="Thang M."/>
            <person name="Chan C."/>
        </authorList>
    </citation>
    <scope>NUCLEOTIDE SEQUENCE</scope>
</reference>
<feature type="non-terminal residue" evidence="7">
    <location>
        <position position="638"/>
    </location>
</feature>
<keyword evidence="8" id="KW-1185">Reference proteome</keyword>
<dbReference type="InterPro" id="IPR006094">
    <property type="entry name" value="Oxid_FAD_bind_N"/>
</dbReference>
<feature type="domain" description="FAD-binding PCMH-type" evidence="6">
    <location>
        <begin position="451"/>
        <end position="622"/>
    </location>
</feature>
<evidence type="ECO:0000256" key="4">
    <source>
        <dbReference type="SAM" id="MobiDB-lite"/>
    </source>
</evidence>
<dbReference type="InterPro" id="IPR016167">
    <property type="entry name" value="FAD-bd_PCMH_sub1"/>
</dbReference>
<comment type="similarity">
    <text evidence="1">Belongs to the universal ribosomal protein uL4 family.</text>
</comment>
<organism evidence="7 8">
    <name type="scientific">Polarella glacialis</name>
    <name type="common">Dinoflagellate</name>
    <dbReference type="NCBI Taxonomy" id="89957"/>
    <lineage>
        <taxon>Eukaryota</taxon>
        <taxon>Sar</taxon>
        <taxon>Alveolata</taxon>
        <taxon>Dinophyceae</taxon>
        <taxon>Suessiales</taxon>
        <taxon>Suessiaceae</taxon>
        <taxon>Polarella</taxon>
    </lineage>
</organism>
<dbReference type="SUPFAM" id="SSF56176">
    <property type="entry name" value="FAD-binding/transporter-associated domain-like"/>
    <property type="match status" value="1"/>
</dbReference>
<dbReference type="GO" id="GO:0003735">
    <property type="term" value="F:structural constituent of ribosome"/>
    <property type="evidence" value="ECO:0007669"/>
    <property type="project" value="InterPro"/>
</dbReference>
<dbReference type="GO" id="GO:0006412">
    <property type="term" value="P:translation"/>
    <property type="evidence" value="ECO:0007669"/>
    <property type="project" value="InterPro"/>
</dbReference>
<keyword evidence="5" id="KW-0472">Membrane</keyword>
<dbReference type="Gene3D" id="3.30.465.10">
    <property type="match status" value="1"/>
</dbReference>
<feature type="compositionally biased region" description="Basic residues" evidence="4">
    <location>
        <begin position="164"/>
        <end position="174"/>
    </location>
</feature>
<evidence type="ECO:0000259" key="6">
    <source>
        <dbReference type="PROSITE" id="PS51387"/>
    </source>
</evidence>
<dbReference type="Pfam" id="PF01565">
    <property type="entry name" value="FAD_binding_4"/>
    <property type="match status" value="1"/>
</dbReference>
<evidence type="ECO:0000313" key="7">
    <source>
        <dbReference type="EMBL" id="CAE8643075.1"/>
    </source>
</evidence>
<feature type="transmembrane region" description="Helical" evidence="5">
    <location>
        <begin position="70"/>
        <end position="90"/>
    </location>
</feature>
<evidence type="ECO:0000256" key="5">
    <source>
        <dbReference type="SAM" id="Phobius"/>
    </source>
</evidence>
<dbReference type="InterPro" id="IPR016166">
    <property type="entry name" value="FAD-bd_PCMH"/>
</dbReference>